<dbReference type="EMBL" id="UINC01028855">
    <property type="protein sequence ID" value="SVB10600.1"/>
    <property type="molecule type" value="Genomic_DNA"/>
</dbReference>
<dbReference type="Pfam" id="PF04264">
    <property type="entry name" value="YceI"/>
    <property type="match status" value="1"/>
</dbReference>
<dbReference type="SUPFAM" id="SSF101874">
    <property type="entry name" value="YceI-like"/>
    <property type="match status" value="1"/>
</dbReference>
<dbReference type="Gene3D" id="2.40.128.110">
    <property type="entry name" value="Lipid/polyisoprenoid-binding, YceI-like"/>
    <property type="match status" value="1"/>
</dbReference>
<protein>
    <recommendedName>
        <fullName evidence="1">Lipid/polyisoprenoid-binding YceI-like domain-containing protein</fullName>
    </recommendedName>
</protein>
<sequence length="232" mass="25149">MGYAILRNILLPGLLTSLFLIALSCNGAASNSTQNAGESDRVISDSVSKNDLNTLVTQSSNLQLSVADGSVARYKVVESLTRFLNPITAMGETTDVSGVIVFQEDGSIHPDSHVTIGTAAFRSDENKRDNWVRRNGGLGDKIFIGITGVEGLDFPIPVSGNFRFKIEGDLTVADITRKTTWNAQADFFADQVEGTASTSVTWEQFGLSQPRLPFIISVSDDIVLEIDFKTIR</sequence>
<evidence type="ECO:0000259" key="1">
    <source>
        <dbReference type="Pfam" id="PF04264"/>
    </source>
</evidence>
<accession>A0A382B9V1</accession>
<dbReference type="InterPro" id="IPR007372">
    <property type="entry name" value="Lipid/polyisoprenoid-bd_YceI"/>
</dbReference>
<organism evidence="2">
    <name type="scientific">marine metagenome</name>
    <dbReference type="NCBI Taxonomy" id="408172"/>
    <lineage>
        <taxon>unclassified sequences</taxon>
        <taxon>metagenomes</taxon>
        <taxon>ecological metagenomes</taxon>
    </lineage>
</organism>
<gene>
    <name evidence="2" type="ORF">METZ01_LOCUS163454</name>
</gene>
<dbReference type="AlphaFoldDB" id="A0A382B9V1"/>
<name>A0A382B9V1_9ZZZZ</name>
<feature type="domain" description="Lipid/polyisoprenoid-binding YceI-like" evidence="1">
    <location>
        <begin position="88"/>
        <end position="229"/>
    </location>
</feature>
<dbReference type="PROSITE" id="PS51257">
    <property type="entry name" value="PROKAR_LIPOPROTEIN"/>
    <property type="match status" value="1"/>
</dbReference>
<dbReference type="InterPro" id="IPR036761">
    <property type="entry name" value="TTHA0802/YceI-like_sf"/>
</dbReference>
<reference evidence="2" key="1">
    <citation type="submission" date="2018-05" db="EMBL/GenBank/DDBJ databases">
        <authorList>
            <person name="Lanie J.A."/>
            <person name="Ng W.-L."/>
            <person name="Kazmierczak K.M."/>
            <person name="Andrzejewski T.M."/>
            <person name="Davidsen T.M."/>
            <person name="Wayne K.J."/>
            <person name="Tettelin H."/>
            <person name="Glass J.I."/>
            <person name="Rusch D."/>
            <person name="Podicherti R."/>
            <person name="Tsui H.-C.T."/>
            <person name="Winkler M.E."/>
        </authorList>
    </citation>
    <scope>NUCLEOTIDE SEQUENCE</scope>
</reference>
<evidence type="ECO:0000313" key="2">
    <source>
        <dbReference type="EMBL" id="SVB10600.1"/>
    </source>
</evidence>
<proteinExistence type="predicted"/>